<accession>A0A1H1UIQ5</accession>
<organism evidence="2 3">
    <name type="scientific">Bradyrhizobium canariense</name>
    <dbReference type="NCBI Taxonomy" id="255045"/>
    <lineage>
        <taxon>Bacteria</taxon>
        <taxon>Pseudomonadati</taxon>
        <taxon>Pseudomonadota</taxon>
        <taxon>Alphaproteobacteria</taxon>
        <taxon>Hyphomicrobiales</taxon>
        <taxon>Nitrobacteraceae</taxon>
        <taxon>Bradyrhizobium</taxon>
    </lineage>
</organism>
<evidence type="ECO:0000313" key="3">
    <source>
        <dbReference type="Proteomes" id="UP000243904"/>
    </source>
</evidence>
<name>A0A1H1UIQ5_9BRAD</name>
<dbReference type="Proteomes" id="UP000243904">
    <property type="component" value="Chromosome I"/>
</dbReference>
<evidence type="ECO:0000313" key="2">
    <source>
        <dbReference type="EMBL" id="SDS72345.1"/>
    </source>
</evidence>
<sequence>MVRRIALRDDLFVEGPPPRLVCGKCFETGEISYPLRADARDRVEVDGAGTLLNFTRVLRGIPGLNTSFAIGLIKLDAGPVLTAPLVDWENADLRSGARVSMVIGEIKRDASGNVFVGPKFRPAESVGT</sequence>
<keyword evidence="3" id="KW-1185">Reference proteome</keyword>
<reference evidence="3" key="1">
    <citation type="submission" date="2016-10" db="EMBL/GenBank/DDBJ databases">
        <authorList>
            <person name="Varghese N."/>
            <person name="Submissions S."/>
        </authorList>
    </citation>
    <scope>NUCLEOTIDE SEQUENCE [LARGE SCALE GENOMIC DNA]</scope>
    <source>
        <strain evidence="3">GAS369</strain>
    </source>
</reference>
<feature type="domain" description="ChsH2 C-terminal OB-fold" evidence="1">
    <location>
        <begin position="43"/>
        <end position="103"/>
    </location>
</feature>
<proteinExistence type="predicted"/>
<evidence type="ECO:0000259" key="1">
    <source>
        <dbReference type="Pfam" id="PF01796"/>
    </source>
</evidence>
<dbReference type="AlphaFoldDB" id="A0A1H1UIQ5"/>
<dbReference type="InterPro" id="IPR002878">
    <property type="entry name" value="ChsH2_C"/>
</dbReference>
<protein>
    <recommendedName>
        <fullName evidence="1">ChsH2 C-terminal OB-fold domain-containing protein</fullName>
    </recommendedName>
</protein>
<gene>
    <name evidence="2" type="ORF">SAMN05444158_2977</name>
</gene>
<dbReference type="Pfam" id="PF01796">
    <property type="entry name" value="OB_ChsH2_C"/>
    <property type="match status" value="1"/>
</dbReference>
<dbReference type="SUPFAM" id="SSF50249">
    <property type="entry name" value="Nucleic acid-binding proteins"/>
    <property type="match status" value="1"/>
</dbReference>
<dbReference type="EMBL" id="LT629750">
    <property type="protein sequence ID" value="SDS72345.1"/>
    <property type="molecule type" value="Genomic_DNA"/>
</dbReference>
<dbReference type="InterPro" id="IPR012340">
    <property type="entry name" value="NA-bd_OB-fold"/>
</dbReference>
<dbReference type="RefSeq" id="WP_167558726.1">
    <property type="nucleotide sequence ID" value="NZ_LT629750.1"/>
</dbReference>